<reference evidence="1" key="1">
    <citation type="submission" date="2020-02" db="EMBL/GenBank/DDBJ databases">
        <authorList>
            <person name="Meier V. D."/>
        </authorList>
    </citation>
    <scope>NUCLEOTIDE SEQUENCE</scope>
    <source>
        <strain evidence="1">AVDCRST_MAG18</strain>
    </source>
</reference>
<dbReference type="EMBL" id="CADCWN010000320">
    <property type="protein sequence ID" value="CAA9587067.1"/>
    <property type="molecule type" value="Genomic_DNA"/>
</dbReference>
<evidence type="ECO:0000313" key="1">
    <source>
        <dbReference type="EMBL" id="CAA9587067.1"/>
    </source>
</evidence>
<protein>
    <recommendedName>
        <fullName evidence="2">DDE domain-containing protein</fullName>
    </recommendedName>
</protein>
<dbReference type="InterPro" id="IPR012337">
    <property type="entry name" value="RNaseH-like_sf"/>
</dbReference>
<sequence length="87" mass="9720">MLVFPIVHPDEDGAYWATSDLAMGELARLQYAEIAWGVEVDHRGLKQHCGVERAGVRAARAQRNHIACALRAFLRLEQHRTVTGVGR</sequence>
<proteinExistence type="predicted"/>
<accession>A0A6J4VSX9</accession>
<organism evidence="1">
    <name type="scientific">uncultured Thermomicrobiales bacterium</name>
    <dbReference type="NCBI Taxonomy" id="1645740"/>
    <lineage>
        <taxon>Bacteria</taxon>
        <taxon>Pseudomonadati</taxon>
        <taxon>Thermomicrobiota</taxon>
        <taxon>Thermomicrobia</taxon>
        <taxon>Thermomicrobiales</taxon>
        <taxon>environmental samples</taxon>
    </lineage>
</organism>
<name>A0A6J4VSX9_9BACT</name>
<dbReference type="SUPFAM" id="SSF53098">
    <property type="entry name" value="Ribonuclease H-like"/>
    <property type="match status" value="1"/>
</dbReference>
<gene>
    <name evidence="1" type="ORF">AVDCRST_MAG18-4038</name>
</gene>
<evidence type="ECO:0008006" key="2">
    <source>
        <dbReference type="Google" id="ProtNLM"/>
    </source>
</evidence>
<dbReference type="AlphaFoldDB" id="A0A6J4VSX9"/>